<gene>
    <name evidence="4" type="ORF">JOC83_001274</name>
</gene>
<evidence type="ECO:0000256" key="1">
    <source>
        <dbReference type="SAM" id="Phobius"/>
    </source>
</evidence>
<protein>
    <submittedName>
        <fullName evidence="4">Repeat protein (TIGR03943 family)</fullName>
    </submittedName>
</protein>
<evidence type="ECO:0000259" key="3">
    <source>
        <dbReference type="Pfam" id="PF21537"/>
    </source>
</evidence>
<proteinExistence type="predicted"/>
<keyword evidence="5" id="KW-1185">Reference proteome</keyword>
<feature type="domain" description="DUF1980" evidence="2">
    <location>
        <begin position="10"/>
        <end position="116"/>
    </location>
</feature>
<dbReference type="PANTHER" id="PTHR40047:SF1">
    <property type="entry name" value="UPF0703 PROTEIN YCGQ"/>
    <property type="match status" value="1"/>
</dbReference>
<dbReference type="PANTHER" id="PTHR40047">
    <property type="entry name" value="UPF0703 PROTEIN YCGQ"/>
    <property type="match status" value="1"/>
</dbReference>
<evidence type="ECO:0000313" key="4">
    <source>
        <dbReference type="EMBL" id="MBM7702440.1"/>
    </source>
</evidence>
<keyword evidence="1" id="KW-0812">Transmembrane</keyword>
<dbReference type="InterPro" id="IPR048493">
    <property type="entry name" value="DUF1980_N"/>
</dbReference>
<dbReference type="InterPro" id="IPR048447">
    <property type="entry name" value="DUF1980_C"/>
</dbReference>
<evidence type="ECO:0000259" key="2">
    <source>
        <dbReference type="Pfam" id="PF09323"/>
    </source>
</evidence>
<dbReference type="EMBL" id="JAFBFC010000002">
    <property type="protein sequence ID" value="MBM7702440.1"/>
    <property type="molecule type" value="Genomic_DNA"/>
</dbReference>
<dbReference type="Pfam" id="PF09323">
    <property type="entry name" value="DUF1980"/>
    <property type="match status" value="1"/>
</dbReference>
<accession>A0ABS2QSS0</accession>
<name>A0ABS2QSS0_9BACI</name>
<feature type="transmembrane region" description="Helical" evidence="1">
    <location>
        <begin position="42"/>
        <end position="59"/>
    </location>
</feature>
<reference evidence="4 5" key="1">
    <citation type="submission" date="2021-01" db="EMBL/GenBank/DDBJ databases">
        <title>Genomic Encyclopedia of Type Strains, Phase IV (KMG-IV): sequencing the most valuable type-strain genomes for metagenomic binning, comparative biology and taxonomic classification.</title>
        <authorList>
            <person name="Goeker M."/>
        </authorList>
    </citation>
    <scope>NUCLEOTIDE SEQUENCE [LARGE SCALE GENOMIC DNA]</scope>
    <source>
        <strain evidence="4 5">DSM 104297</strain>
    </source>
</reference>
<feature type="domain" description="DUF1980" evidence="3">
    <location>
        <begin position="177"/>
        <end position="312"/>
    </location>
</feature>
<dbReference type="RefSeq" id="WP_205185445.1">
    <property type="nucleotide sequence ID" value="NZ_JAFBFC010000002.1"/>
</dbReference>
<dbReference type="NCBIfam" id="TIGR03943">
    <property type="entry name" value="TIGR03943 family putative permease subunit"/>
    <property type="match status" value="1"/>
</dbReference>
<dbReference type="Pfam" id="PF21537">
    <property type="entry name" value="DUF1980_C"/>
    <property type="match status" value="1"/>
</dbReference>
<dbReference type="InterPro" id="IPR052955">
    <property type="entry name" value="UPF0703_membrane_permease"/>
</dbReference>
<feature type="transmembrane region" description="Helical" evidence="1">
    <location>
        <begin position="12"/>
        <end position="36"/>
    </location>
</feature>
<organism evidence="4 5">
    <name type="scientific">Priestia iocasae</name>
    <dbReference type="NCBI Taxonomy" id="2291674"/>
    <lineage>
        <taxon>Bacteria</taxon>
        <taxon>Bacillati</taxon>
        <taxon>Bacillota</taxon>
        <taxon>Bacilli</taxon>
        <taxon>Bacillales</taxon>
        <taxon>Bacillaceae</taxon>
        <taxon>Priestia</taxon>
    </lineage>
</organism>
<evidence type="ECO:0000313" key="5">
    <source>
        <dbReference type="Proteomes" id="UP000809829"/>
    </source>
</evidence>
<dbReference type="InterPro" id="IPR015402">
    <property type="entry name" value="DUF1980"/>
</dbReference>
<feature type="transmembrane region" description="Helical" evidence="1">
    <location>
        <begin position="85"/>
        <end position="102"/>
    </location>
</feature>
<comment type="caution">
    <text evidence="4">The sequence shown here is derived from an EMBL/GenBank/DDBJ whole genome shotgun (WGS) entry which is preliminary data.</text>
</comment>
<keyword evidence="1" id="KW-1133">Transmembrane helix</keyword>
<sequence>MKDLQFLHYIRGIILIGFALLMFKLMITGDIIHFIAPKMQPFIYFAAITFFLLGVIQIWRSSTKINEASCECGHNHHEGGRLQSVLIYAMFVLPVLTGFLFSDHVLDSSVAAKRGIKFGANVTERPTPEQREELMNQSGTSDDELEQYMNDVLSREIEEPAEEGELPLTHPEDFVPQDPPKGYYEKVEASLKEQKKITVKDEEYIPVMNVIESNVEAFVGKEIEVDGFVYREPEFEDNQFVVARFGLSCCVADASVYGTLATSKHAQKFEEDEWIKVKGVIEQIEYNGLLLPYIQIKEITKIERPANPYVYEFYEGEQLVAPKK</sequence>
<keyword evidence="1" id="KW-0472">Membrane</keyword>
<dbReference type="Proteomes" id="UP000809829">
    <property type="component" value="Unassembled WGS sequence"/>
</dbReference>